<organism evidence="1">
    <name type="scientific">Pseudomonas putida</name>
    <name type="common">Arthrobacter siderocapsulatus</name>
    <dbReference type="NCBI Taxonomy" id="303"/>
    <lineage>
        <taxon>Bacteria</taxon>
        <taxon>Pseudomonadati</taxon>
        <taxon>Pseudomonadota</taxon>
        <taxon>Gammaproteobacteria</taxon>
        <taxon>Pseudomonadales</taxon>
        <taxon>Pseudomonadaceae</taxon>
        <taxon>Pseudomonas</taxon>
    </lineage>
</organism>
<name>A0A6B7Q3I8_PSEPU</name>
<accession>A0A6B7Q3I8</accession>
<geneLocation type="plasmid" evidence="1">
    <name>p716811-VIM</name>
</geneLocation>
<evidence type="ECO:0000313" key="1">
    <source>
        <dbReference type="EMBL" id="QFX76683.1"/>
    </source>
</evidence>
<dbReference type="RefSeq" id="WP_181718139.1">
    <property type="nucleotide sequence ID" value="NZ_MN310372.1"/>
</dbReference>
<protein>
    <submittedName>
        <fullName evidence="1">Uncharacterized protein</fullName>
    </submittedName>
</protein>
<keyword evidence="1" id="KW-0614">Plasmid</keyword>
<reference evidence="1" key="1">
    <citation type="submission" date="2019-08" db="EMBL/GenBank/DDBJ databases">
        <authorList>
            <person name="Zhou D."/>
            <person name="Chen F."/>
        </authorList>
    </citation>
    <scope>NUCLEOTIDE SEQUENCE</scope>
    <source>
        <strain evidence="1">150716811</strain>
        <plasmid evidence="1">p716811-VIM</plasmid>
    </source>
</reference>
<proteinExistence type="predicted"/>
<dbReference type="EMBL" id="MN310372">
    <property type="protein sequence ID" value="QFX76683.1"/>
    <property type="molecule type" value="Genomic_DNA"/>
</dbReference>
<dbReference type="AlphaFoldDB" id="A0A6B7Q3I8"/>
<sequence>MAVMKAPITPEAIRVEPVMRHTEPTQQHPDAADTFRLKALRVVTGELFAAANAQHALDMAKSHLSQPQLSLRDVVAANHWDWMVADENGAELAAGGSALLARATAPGMLGRCRTDHSYQTVFVEDLSGRSLEWAMREASFKAFGFMMSAEPGFPVATQRDAVRRWLGDVVSVPADLYILDVQAA</sequence>